<reference evidence="13" key="2">
    <citation type="submission" date="2020-10" db="UniProtKB">
        <authorList>
            <consortium name="WormBaseParasite"/>
        </authorList>
    </citation>
    <scope>IDENTIFICATION</scope>
</reference>
<feature type="transmembrane region" description="Helical" evidence="11">
    <location>
        <begin position="68"/>
        <end position="87"/>
    </location>
</feature>
<dbReference type="UniPathway" id="UPA00094"/>
<proteinExistence type="inferred from homology"/>
<keyword evidence="7 11" id="KW-1133">Transmembrane helix</keyword>
<dbReference type="Proteomes" id="UP000492821">
    <property type="component" value="Unassembled WGS sequence"/>
</dbReference>
<comment type="subcellular location">
    <subcellularLocation>
        <location evidence="1">Membrane</location>
        <topology evidence="1">Multi-pass membrane protein</topology>
    </subcellularLocation>
</comment>
<feature type="transmembrane region" description="Helical" evidence="11">
    <location>
        <begin position="111"/>
        <end position="132"/>
    </location>
</feature>
<dbReference type="GO" id="GO:0034626">
    <property type="term" value="P:fatty acid elongation, polyunsaturated fatty acid"/>
    <property type="evidence" value="ECO:0007669"/>
    <property type="project" value="TreeGrafter"/>
</dbReference>
<dbReference type="PANTHER" id="PTHR11157:SF27">
    <property type="entry name" value="ELONGATION OF LONG CHAIN FATTY ACIDS PROTEIN 6"/>
    <property type="match status" value="1"/>
</dbReference>
<keyword evidence="8 11" id="KW-0443">Lipid metabolism</keyword>
<evidence type="ECO:0000256" key="9">
    <source>
        <dbReference type="ARBA" id="ARBA00023136"/>
    </source>
</evidence>
<organism evidence="12 13">
    <name type="scientific">Panagrellus redivivus</name>
    <name type="common">Microworm</name>
    <dbReference type="NCBI Taxonomy" id="6233"/>
    <lineage>
        <taxon>Eukaryota</taxon>
        <taxon>Metazoa</taxon>
        <taxon>Ecdysozoa</taxon>
        <taxon>Nematoda</taxon>
        <taxon>Chromadorea</taxon>
        <taxon>Rhabditida</taxon>
        <taxon>Tylenchina</taxon>
        <taxon>Panagrolaimomorpha</taxon>
        <taxon>Panagrolaimoidea</taxon>
        <taxon>Panagrolaimidae</taxon>
        <taxon>Panagrellus</taxon>
    </lineage>
</organism>
<dbReference type="Pfam" id="PF01151">
    <property type="entry name" value="ELO"/>
    <property type="match status" value="1"/>
</dbReference>
<dbReference type="PROSITE" id="PS01188">
    <property type="entry name" value="ELO"/>
    <property type="match status" value="1"/>
</dbReference>
<feature type="transmembrane region" description="Helical" evidence="11">
    <location>
        <begin position="29"/>
        <end position="47"/>
    </location>
</feature>
<dbReference type="GO" id="GO:0042761">
    <property type="term" value="P:very long-chain fatty acid biosynthetic process"/>
    <property type="evidence" value="ECO:0007669"/>
    <property type="project" value="TreeGrafter"/>
</dbReference>
<feature type="transmembrane region" description="Helical" evidence="11">
    <location>
        <begin position="234"/>
        <end position="253"/>
    </location>
</feature>
<feature type="transmembrane region" description="Helical" evidence="11">
    <location>
        <begin position="163"/>
        <end position="183"/>
    </location>
</feature>
<keyword evidence="9 11" id="KW-0472">Membrane</keyword>
<dbReference type="InterPro" id="IPR030457">
    <property type="entry name" value="ELO_CS"/>
</dbReference>
<keyword evidence="10 11" id="KW-0275">Fatty acid biosynthesis</keyword>
<comment type="similarity">
    <text evidence="11">Belongs to the ELO family.</text>
</comment>
<comment type="pathway">
    <text evidence="2">Lipid metabolism; fatty acid biosynthesis.</text>
</comment>
<keyword evidence="12" id="KW-1185">Reference proteome</keyword>
<evidence type="ECO:0000256" key="7">
    <source>
        <dbReference type="ARBA" id="ARBA00022989"/>
    </source>
</evidence>
<dbReference type="PANTHER" id="PTHR11157">
    <property type="entry name" value="FATTY ACID ACYL TRANSFERASE-RELATED"/>
    <property type="match status" value="1"/>
</dbReference>
<evidence type="ECO:0000256" key="5">
    <source>
        <dbReference type="ARBA" id="ARBA00022692"/>
    </source>
</evidence>
<evidence type="ECO:0000256" key="10">
    <source>
        <dbReference type="ARBA" id="ARBA00023160"/>
    </source>
</evidence>
<dbReference type="GO" id="GO:0034625">
    <property type="term" value="P:fatty acid elongation, monounsaturated fatty acid"/>
    <property type="evidence" value="ECO:0007669"/>
    <property type="project" value="TreeGrafter"/>
</dbReference>
<evidence type="ECO:0000313" key="13">
    <source>
        <dbReference type="WBParaSite" id="Pan_g7689.t1"/>
    </source>
</evidence>
<dbReference type="GO" id="GO:0030148">
    <property type="term" value="P:sphingolipid biosynthetic process"/>
    <property type="evidence" value="ECO:0007669"/>
    <property type="project" value="TreeGrafter"/>
</dbReference>
<dbReference type="InterPro" id="IPR002076">
    <property type="entry name" value="ELO_fam"/>
</dbReference>
<keyword evidence="4 11" id="KW-0808">Transferase</keyword>
<evidence type="ECO:0000256" key="3">
    <source>
        <dbReference type="ARBA" id="ARBA00022516"/>
    </source>
</evidence>
<dbReference type="GO" id="GO:0009922">
    <property type="term" value="F:fatty acid elongase activity"/>
    <property type="evidence" value="ECO:0007669"/>
    <property type="project" value="UniProtKB-EC"/>
</dbReference>
<name>A0A7E4W8F9_PANRE</name>
<keyword evidence="3 11" id="KW-0444">Lipid biosynthesis</keyword>
<dbReference type="EC" id="2.3.1.199" evidence="11"/>
<keyword evidence="5 11" id="KW-0812">Transmembrane</keyword>
<evidence type="ECO:0000256" key="11">
    <source>
        <dbReference type="RuleBase" id="RU361115"/>
    </source>
</evidence>
<evidence type="ECO:0000313" key="12">
    <source>
        <dbReference type="Proteomes" id="UP000492821"/>
    </source>
</evidence>
<evidence type="ECO:0000256" key="4">
    <source>
        <dbReference type="ARBA" id="ARBA00022679"/>
    </source>
</evidence>
<evidence type="ECO:0000256" key="8">
    <source>
        <dbReference type="ARBA" id="ARBA00023098"/>
    </source>
</evidence>
<comment type="catalytic activity">
    <reaction evidence="11">
        <text>a very-long-chain acyl-CoA + malonyl-CoA + H(+) = a very-long-chain 3-oxoacyl-CoA + CO2 + CoA</text>
        <dbReference type="Rhea" id="RHEA:32727"/>
        <dbReference type="ChEBI" id="CHEBI:15378"/>
        <dbReference type="ChEBI" id="CHEBI:16526"/>
        <dbReference type="ChEBI" id="CHEBI:57287"/>
        <dbReference type="ChEBI" id="CHEBI:57384"/>
        <dbReference type="ChEBI" id="CHEBI:90725"/>
        <dbReference type="ChEBI" id="CHEBI:90736"/>
        <dbReference type="EC" id="2.3.1.199"/>
    </reaction>
</comment>
<keyword evidence="6 11" id="KW-0276">Fatty acid metabolism</keyword>
<evidence type="ECO:0000256" key="1">
    <source>
        <dbReference type="ARBA" id="ARBA00004141"/>
    </source>
</evidence>
<evidence type="ECO:0000256" key="6">
    <source>
        <dbReference type="ARBA" id="ARBA00022832"/>
    </source>
</evidence>
<dbReference type="WBParaSite" id="Pan_g7689.t1">
    <property type="protein sequence ID" value="Pan_g7689.t1"/>
    <property type="gene ID" value="Pan_g7689"/>
</dbReference>
<reference evidence="12" key="1">
    <citation type="journal article" date="2013" name="Genetics">
        <title>The draft genome and transcriptome of Panagrellus redivivus are shaped by the harsh demands of a free-living lifestyle.</title>
        <authorList>
            <person name="Srinivasan J."/>
            <person name="Dillman A.R."/>
            <person name="Macchietto M.G."/>
            <person name="Heikkinen L."/>
            <person name="Lakso M."/>
            <person name="Fracchia K.M."/>
            <person name="Antoshechkin I."/>
            <person name="Mortazavi A."/>
            <person name="Wong G."/>
            <person name="Sternberg P.W."/>
        </authorList>
    </citation>
    <scope>NUCLEOTIDE SEQUENCE [LARGE SCALE GENOMIC DNA]</scope>
    <source>
        <strain evidence="12">MT8872</strain>
    </source>
</reference>
<dbReference type="GO" id="GO:0019367">
    <property type="term" value="P:fatty acid elongation, saturated fatty acid"/>
    <property type="evidence" value="ECO:0007669"/>
    <property type="project" value="TreeGrafter"/>
</dbReference>
<protein>
    <recommendedName>
        <fullName evidence="11">Elongation of very long chain fatty acids protein</fullName>
        <ecNumber evidence="11">2.3.1.199</ecNumber>
    </recommendedName>
    <alternativeName>
        <fullName evidence="11">Very-long-chain 3-oxoacyl-CoA synthase</fullName>
    </alternativeName>
</protein>
<dbReference type="AlphaFoldDB" id="A0A7E4W8F9"/>
<sequence>MASSLYRLIAIGAASPFSYEDGTAFTAEHQSHIIGISIAYVVAIFAIQRFMKHRQAFELKGALQAWNLGLAVFSLWGAIVTGSQIWFEVKTRGLVASYCTRGGFYKGYCGFWTYLFCYSKVVELGDTFFIVLRKKPLIFLHWYHHIATLNYAVLTYIDGTAYNSYIVFLNFAVHSVMYSYYFLNASGIRLGRHIARCITCLQLTQFFVTTVLLIHMGFLMITGGAKDCEVTITSYLYCVLMEISYIYLFGQFFKKNYTAKSDVSNVRRKFE</sequence>
<feature type="transmembrane region" description="Helical" evidence="11">
    <location>
        <begin position="203"/>
        <end position="222"/>
    </location>
</feature>
<evidence type="ECO:0000256" key="2">
    <source>
        <dbReference type="ARBA" id="ARBA00005194"/>
    </source>
</evidence>
<dbReference type="GO" id="GO:0005789">
    <property type="term" value="C:endoplasmic reticulum membrane"/>
    <property type="evidence" value="ECO:0007669"/>
    <property type="project" value="TreeGrafter"/>
</dbReference>
<accession>A0A7E4W8F9</accession>